<keyword evidence="5" id="KW-0143">Chaperone</keyword>
<keyword evidence="7" id="KW-1185">Reference proteome</keyword>
<reference evidence="6 7" key="1">
    <citation type="submission" date="2020-04" db="EMBL/GenBank/DDBJ databases">
        <title>Salinimonas sp. HHU 13199.</title>
        <authorList>
            <person name="Cui X."/>
            <person name="Zhang D."/>
        </authorList>
    </citation>
    <scope>NUCLEOTIDE SEQUENCE [LARGE SCALE GENOMIC DNA]</scope>
    <source>
        <strain evidence="6 7">HHU 13199</strain>
    </source>
</reference>
<dbReference type="PANTHER" id="PTHR39585:SF1">
    <property type="entry name" value="FAD ASSEMBLY FACTOR SDHE"/>
    <property type="match status" value="1"/>
</dbReference>
<dbReference type="Pfam" id="PF03937">
    <property type="entry name" value="Sdh5"/>
    <property type="match status" value="1"/>
</dbReference>
<dbReference type="InterPro" id="IPR050531">
    <property type="entry name" value="SdhE_FAD_assembly_factor"/>
</dbReference>
<accession>A0ABR8LNX7</accession>
<comment type="caution">
    <text evidence="6">The sequence shown here is derived from an EMBL/GenBank/DDBJ whole genome shotgun (WGS) entry which is preliminary data.</text>
</comment>
<organism evidence="6 7">
    <name type="scientific">Salinimonas profundi</name>
    <dbReference type="NCBI Taxonomy" id="2729140"/>
    <lineage>
        <taxon>Bacteria</taxon>
        <taxon>Pseudomonadati</taxon>
        <taxon>Pseudomonadota</taxon>
        <taxon>Gammaproteobacteria</taxon>
        <taxon>Alteromonadales</taxon>
        <taxon>Alteromonadaceae</taxon>
        <taxon>Alteromonas/Salinimonas group</taxon>
        <taxon>Salinimonas</taxon>
    </lineage>
</organism>
<name>A0ABR8LNX7_9ALTE</name>
<dbReference type="EMBL" id="JABBXD010000012">
    <property type="protein sequence ID" value="MBD3587303.1"/>
    <property type="molecule type" value="Genomic_DNA"/>
</dbReference>
<dbReference type="Gene3D" id="1.10.150.250">
    <property type="entry name" value="Flavinator of succinate dehydrogenase"/>
    <property type="match status" value="1"/>
</dbReference>
<dbReference type="InterPro" id="IPR036714">
    <property type="entry name" value="SDH_sf"/>
</dbReference>
<evidence type="ECO:0000256" key="5">
    <source>
        <dbReference type="ARBA" id="ARBA00023186"/>
    </source>
</evidence>
<dbReference type="InterPro" id="IPR005631">
    <property type="entry name" value="SDH"/>
</dbReference>
<evidence type="ECO:0000313" key="6">
    <source>
        <dbReference type="EMBL" id="MBD3587303.1"/>
    </source>
</evidence>
<evidence type="ECO:0000256" key="3">
    <source>
        <dbReference type="ARBA" id="ARBA00019418"/>
    </source>
</evidence>
<dbReference type="RefSeq" id="WP_191026396.1">
    <property type="nucleotide sequence ID" value="NZ_JABBXD010000012.1"/>
</dbReference>
<protein>
    <recommendedName>
        <fullName evidence="3">FAD assembly factor SdhE</fullName>
    </recommendedName>
</protein>
<evidence type="ECO:0000256" key="2">
    <source>
        <dbReference type="ARBA" id="ARBA00008571"/>
    </source>
</evidence>
<dbReference type="SUPFAM" id="SSF109910">
    <property type="entry name" value="YgfY-like"/>
    <property type="match status" value="1"/>
</dbReference>
<evidence type="ECO:0000256" key="1">
    <source>
        <dbReference type="ARBA" id="ARBA00004496"/>
    </source>
</evidence>
<keyword evidence="4" id="KW-0963">Cytoplasm</keyword>
<gene>
    <name evidence="6" type="ORF">HHX48_16325</name>
</gene>
<sequence length="83" mass="9776">MFSPKRYARLKWACRRGMLELDVLFLPFVETGFHDLSEEEKETFEKLLTCDDPDLFAWFMGHQSCPEPELANMVEHILGRVKV</sequence>
<comment type="subcellular location">
    <subcellularLocation>
        <location evidence="1">Cytoplasm</location>
    </subcellularLocation>
</comment>
<dbReference type="Proteomes" id="UP000624419">
    <property type="component" value="Unassembled WGS sequence"/>
</dbReference>
<evidence type="ECO:0000313" key="7">
    <source>
        <dbReference type="Proteomes" id="UP000624419"/>
    </source>
</evidence>
<proteinExistence type="inferred from homology"/>
<comment type="similarity">
    <text evidence="2">Belongs to the SdhE FAD assembly factor family.</text>
</comment>
<evidence type="ECO:0000256" key="4">
    <source>
        <dbReference type="ARBA" id="ARBA00022490"/>
    </source>
</evidence>
<dbReference type="PANTHER" id="PTHR39585">
    <property type="entry name" value="FAD ASSEMBLY FACTOR SDHE"/>
    <property type="match status" value="1"/>
</dbReference>